<gene>
    <name evidence="9" type="ORF">ACFQMJ_04835</name>
</gene>
<evidence type="ECO:0000256" key="1">
    <source>
        <dbReference type="ARBA" id="ARBA00004651"/>
    </source>
</evidence>
<proteinExistence type="inferred from homology"/>
<comment type="similarity">
    <text evidence="7">Belongs to the binding-protein-dependent transport system permease family.</text>
</comment>
<organism evidence="9 10">
    <name type="scientific">Cohnella cellulosilytica</name>
    <dbReference type="NCBI Taxonomy" id="986710"/>
    <lineage>
        <taxon>Bacteria</taxon>
        <taxon>Bacillati</taxon>
        <taxon>Bacillota</taxon>
        <taxon>Bacilli</taxon>
        <taxon>Bacillales</taxon>
        <taxon>Paenibacillaceae</taxon>
        <taxon>Cohnella</taxon>
    </lineage>
</organism>
<evidence type="ECO:0000256" key="5">
    <source>
        <dbReference type="ARBA" id="ARBA00022989"/>
    </source>
</evidence>
<reference evidence="10" key="1">
    <citation type="journal article" date="2019" name="Int. J. Syst. Evol. Microbiol.">
        <title>The Global Catalogue of Microorganisms (GCM) 10K type strain sequencing project: providing services to taxonomists for standard genome sequencing and annotation.</title>
        <authorList>
            <consortium name="The Broad Institute Genomics Platform"/>
            <consortium name="The Broad Institute Genome Sequencing Center for Infectious Disease"/>
            <person name="Wu L."/>
            <person name="Ma J."/>
        </authorList>
    </citation>
    <scope>NUCLEOTIDE SEQUENCE [LARGE SCALE GENOMIC DNA]</scope>
    <source>
        <strain evidence="10">KCTC 12907</strain>
    </source>
</reference>
<feature type="transmembrane region" description="Helical" evidence="7">
    <location>
        <begin position="245"/>
        <end position="266"/>
    </location>
</feature>
<dbReference type="PROSITE" id="PS50928">
    <property type="entry name" value="ABC_TM1"/>
    <property type="match status" value="1"/>
</dbReference>
<dbReference type="RefSeq" id="WP_378047956.1">
    <property type="nucleotide sequence ID" value="NZ_JBHMDN010000016.1"/>
</dbReference>
<protein>
    <submittedName>
        <fullName evidence="9">Carbohydrate ABC transporter permease</fullName>
    </submittedName>
</protein>
<feature type="transmembrane region" description="Helical" evidence="7">
    <location>
        <begin position="22"/>
        <end position="43"/>
    </location>
</feature>
<keyword evidence="2 7" id="KW-0813">Transport</keyword>
<feature type="domain" description="ABC transmembrane type-1" evidence="8">
    <location>
        <begin position="78"/>
        <end position="266"/>
    </location>
</feature>
<evidence type="ECO:0000313" key="10">
    <source>
        <dbReference type="Proteomes" id="UP001596378"/>
    </source>
</evidence>
<dbReference type="SUPFAM" id="SSF161098">
    <property type="entry name" value="MetI-like"/>
    <property type="match status" value="1"/>
</dbReference>
<evidence type="ECO:0000259" key="8">
    <source>
        <dbReference type="PROSITE" id="PS50928"/>
    </source>
</evidence>
<keyword evidence="10" id="KW-1185">Reference proteome</keyword>
<evidence type="ECO:0000256" key="3">
    <source>
        <dbReference type="ARBA" id="ARBA00022475"/>
    </source>
</evidence>
<evidence type="ECO:0000313" key="9">
    <source>
        <dbReference type="EMBL" id="MFC7147854.1"/>
    </source>
</evidence>
<name>A0ABW2F7A0_9BACL</name>
<dbReference type="CDD" id="cd06261">
    <property type="entry name" value="TM_PBP2"/>
    <property type="match status" value="1"/>
</dbReference>
<dbReference type="Gene3D" id="1.10.3720.10">
    <property type="entry name" value="MetI-like"/>
    <property type="match status" value="1"/>
</dbReference>
<comment type="subcellular location">
    <subcellularLocation>
        <location evidence="1 7">Cell membrane</location>
        <topology evidence="1 7">Multi-pass membrane protein</topology>
    </subcellularLocation>
</comment>
<accession>A0ABW2F7A0</accession>
<evidence type="ECO:0000256" key="7">
    <source>
        <dbReference type="RuleBase" id="RU363032"/>
    </source>
</evidence>
<feature type="transmembrane region" description="Helical" evidence="7">
    <location>
        <begin position="188"/>
        <end position="210"/>
    </location>
</feature>
<feature type="transmembrane region" description="Helical" evidence="7">
    <location>
        <begin position="115"/>
        <end position="135"/>
    </location>
</feature>
<dbReference type="PANTHER" id="PTHR43744:SF12">
    <property type="entry name" value="ABC TRANSPORTER PERMEASE PROTEIN MG189-RELATED"/>
    <property type="match status" value="1"/>
</dbReference>
<evidence type="ECO:0000256" key="6">
    <source>
        <dbReference type="ARBA" id="ARBA00023136"/>
    </source>
</evidence>
<keyword evidence="5 7" id="KW-1133">Transmembrane helix</keyword>
<dbReference type="PANTHER" id="PTHR43744">
    <property type="entry name" value="ABC TRANSPORTER PERMEASE PROTEIN MG189-RELATED-RELATED"/>
    <property type="match status" value="1"/>
</dbReference>
<keyword evidence="6 7" id="KW-0472">Membrane</keyword>
<evidence type="ECO:0000256" key="4">
    <source>
        <dbReference type="ARBA" id="ARBA00022692"/>
    </source>
</evidence>
<feature type="transmembrane region" description="Helical" evidence="7">
    <location>
        <begin position="82"/>
        <end position="103"/>
    </location>
</feature>
<evidence type="ECO:0000256" key="2">
    <source>
        <dbReference type="ARBA" id="ARBA00022448"/>
    </source>
</evidence>
<comment type="caution">
    <text evidence="9">The sequence shown here is derived from an EMBL/GenBank/DDBJ whole genome shotgun (WGS) entry which is preliminary data.</text>
</comment>
<sequence>MSAAKEVQIDHVSRPLRWLTEAVLLVSSLLILVPLWMVVINSLKTRREANLFGILPPDKLEWSNYAIVFEDGSVVRSFFNGLFMSTVSCVLIVLMAMMAAFVIGRRRSRMSEFMYYLLVAGLIVPAALVPTYWILSSLNLIGTFAGVILIYIATCLPFSVFLYTGFIKTVPRELDEAAIMDGSGQLRLLFGLIFPLLKPVTMTVVVINFISTWNEVNNQLFFLNSKHWSMPMTVYKFFGEYTQDWNLVFADILITILPLLAIYLLAQRFIVSGLTAGAVKG</sequence>
<keyword evidence="3" id="KW-1003">Cell membrane</keyword>
<dbReference type="EMBL" id="JBHTAI010000002">
    <property type="protein sequence ID" value="MFC7147854.1"/>
    <property type="molecule type" value="Genomic_DNA"/>
</dbReference>
<dbReference type="Proteomes" id="UP001596378">
    <property type="component" value="Unassembled WGS sequence"/>
</dbReference>
<keyword evidence="4 7" id="KW-0812">Transmembrane</keyword>
<dbReference type="InterPro" id="IPR035906">
    <property type="entry name" value="MetI-like_sf"/>
</dbReference>
<dbReference type="InterPro" id="IPR000515">
    <property type="entry name" value="MetI-like"/>
</dbReference>
<dbReference type="Pfam" id="PF00528">
    <property type="entry name" value="BPD_transp_1"/>
    <property type="match status" value="1"/>
</dbReference>
<feature type="transmembrane region" description="Helical" evidence="7">
    <location>
        <begin position="141"/>
        <end position="167"/>
    </location>
</feature>